<evidence type="ECO:0000313" key="2">
    <source>
        <dbReference type="Proteomes" id="UP000266841"/>
    </source>
</evidence>
<sequence length="59" mass="6595">MSAGYKEPSPVLKRLFLLPKDPSLTLSSNYEWLVVTQEPPLPGIALLSRPEEKLAGIRF</sequence>
<dbReference type="AlphaFoldDB" id="K0SUW0"/>
<comment type="caution">
    <text evidence="1">The sequence shown here is derived from an EMBL/GenBank/DDBJ whole genome shotgun (WGS) entry which is preliminary data.</text>
</comment>
<organism evidence="1 2">
    <name type="scientific">Thalassiosira oceanica</name>
    <name type="common">Marine diatom</name>
    <dbReference type="NCBI Taxonomy" id="159749"/>
    <lineage>
        <taxon>Eukaryota</taxon>
        <taxon>Sar</taxon>
        <taxon>Stramenopiles</taxon>
        <taxon>Ochrophyta</taxon>
        <taxon>Bacillariophyta</taxon>
        <taxon>Coscinodiscophyceae</taxon>
        <taxon>Thalassiosirophycidae</taxon>
        <taxon>Thalassiosirales</taxon>
        <taxon>Thalassiosiraceae</taxon>
        <taxon>Thalassiosira</taxon>
    </lineage>
</organism>
<reference evidence="1 2" key="1">
    <citation type="journal article" date="2012" name="Genome Biol.">
        <title>Genome and low-iron response of an oceanic diatom adapted to chronic iron limitation.</title>
        <authorList>
            <person name="Lommer M."/>
            <person name="Specht M."/>
            <person name="Roy A.S."/>
            <person name="Kraemer L."/>
            <person name="Andreson R."/>
            <person name="Gutowska M.A."/>
            <person name="Wolf J."/>
            <person name="Bergner S.V."/>
            <person name="Schilhabel M.B."/>
            <person name="Klostermeier U.C."/>
            <person name="Beiko R.G."/>
            <person name="Rosenstiel P."/>
            <person name="Hippler M."/>
            <person name="Laroche J."/>
        </authorList>
    </citation>
    <scope>NUCLEOTIDE SEQUENCE [LARGE SCALE GENOMIC DNA]</scope>
    <source>
        <strain evidence="1 2">CCMP1005</strain>
    </source>
</reference>
<dbReference type="Proteomes" id="UP000266841">
    <property type="component" value="Unassembled WGS sequence"/>
</dbReference>
<feature type="non-terminal residue" evidence="1">
    <location>
        <position position="59"/>
    </location>
</feature>
<dbReference type="EMBL" id="AGNL01010970">
    <property type="protein sequence ID" value="EJK68694.1"/>
    <property type="molecule type" value="Genomic_DNA"/>
</dbReference>
<protein>
    <submittedName>
        <fullName evidence="1">Uncharacterized protein</fullName>
    </submittedName>
</protein>
<proteinExistence type="predicted"/>
<accession>K0SUW0</accession>
<evidence type="ECO:0000313" key="1">
    <source>
        <dbReference type="EMBL" id="EJK68694.1"/>
    </source>
</evidence>
<name>K0SUW0_THAOC</name>
<gene>
    <name evidence="1" type="ORF">THAOC_10103</name>
</gene>
<keyword evidence="2" id="KW-1185">Reference proteome</keyword>